<sequence>MHFFKVSANCRHSLKSSLLVLLTSMALLGCSSTLKQDYDILYDFSQLKYFSILEVHSIDDPFIAERVAKDIHQALTKQGFSASNNTETSHRFFVNYAIKTEDNPKSAGLSIGLGTGTWGNNGGASIGTNIGVPIGSNTAKVLTIQIDIIDSIDNRLIWRGTDSLDFDLSTTEKAQKTTQTVYKILSQFPPK</sequence>
<keyword evidence="3" id="KW-1185">Reference proteome</keyword>
<proteinExistence type="predicted"/>
<dbReference type="KEGG" id="saes:HBH39_03960"/>
<dbReference type="Gene3D" id="3.30.160.670">
    <property type="match status" value="1"/>
</dbReference>
<gene>
    <name evidence="2" type="ORF">HBH39_03960</name>
</gene>
<dbReference type="PROSITE" id="PS51257">
    <property type="entry name" value="PROKAR_LIPOPROTEIN"/>
    <property type="match status" value="1"/>
</dbReference>
<dbReference type="InterPro" id="IPR025411">
    <property type="entry name" value="DUF4136"/>
</dbReference>
<evidence type="ECO:0000313" key="2">
    <source>
        <dbReference type="EMBL" id="QIR13756.1"/>
    </source>
</evidence>
<evidence type="ECO:0000313" key="3">
    <source>
        <dbReference type="Proteomes" id="UP000502608"/>
    </source>
</evidence>
<dbReference type="RefSeq" id="WP_167675800.1">
    <property type="nucleotide sequence ID" value="NZ_CP050313.1"/>
</dbReference>
<reference evidence="2 3" key="1">
    <citation type="submission" date="2020-03" db="EMBL/GenBank/DDBJ databases">
        <title>Complete genome sequence of Shewanella sp.</title>
        <authorList>
            <person name="Kim Y.-S."/>
            <person name="Kim S.-J."/>
            <person name="Jung H.-K."/>
            <person name="Kim K.-H."/>
        </authorList>
    </citation>
    <scope>NUCLEOTIDE SEQUENCE [LARGE SCALE GENOMIC DNA]</scope>
    <source>
        <strain evidence="2 3">PN3F2</strain>
    </source>
</reference>
<organism evidence="2 3">
    <name type="scientific">Shewanella aestuarii</name>
    <dbReference type="NCBI Taxonomy" id="1028752"/>
    <lineage>
        <taxon>Bacteria</taxon>
        <taxon>Pseudomonadati</taxon>
        <taxon>Pseudomonadota</taxon>
        <taxon>Gammaproteobacteria</taxon>
        <taxon>Alteromonadales</taxon>
        <taxon>Shewanellaceae</taxon>
        <taxon>Shewanella</taxon>
    </lineage>
</organism>
<accession>A0A6G9QH00</accession>
<dbReference type="Proteomes" id="UP000502608">
    <property type="component" value="Chromosome"/>
</dbReference>
<evidence type="ECO:0000259" key="1">
    <source>
        <dbReference type="Pfam" id="PF13590"/>
    </source>
</evidence>
<dbReference type="AlphaFoldDB" id="A0A6G9QH00"/>
<protein>
    <submittedName>
        <fullName evidence="2">DUF4136 domain-containing protein</fullName>
    </submittedName>
</protein>
<feature type="domain" description="DUF4136" evidence="1">
    <location>
        <begin position="35"/>
        <end position="190"/>
    </location>
</feature>
<name>A0A6G9QH00_9GAMM</name>
<dbReference type="Pfam" id="PF13590">
    <property type="entry name" value="DUF4136"/>
    <property type="match status" value="1"/>
</dbReference>
<dbReference type="EMBL" id="CP050313">
    <property type="protein sequence ID" value="QIR13756.1"/>
    <property type="molecule type" value="Genomic_DNA"/>
</dbReference>